<reference evidence="1 2" key="1">
    <citation type="submission" date="2019-11" db="EMBL/GenBank/DDBJ databases">
        <title>Caenimonas koreensis gen. nov., sp. nov., isolated from activated sludge.</title>
        <authorList>
            <person name="Seung H.R."/>
        </authorList>
    </citation>
    <scope>NUCLEOTIDE SEQUENCE [LARGE SCALE GENOMIC DNA]</scope>
    <source>
        <strain evidence="1 2">EMB320</strain>
    </source>
</reference>
<evidence type="ECO:0000313" key="2">
    <source>
        <dbReference type="Proteomes" id="UP000487350"/>
    </source>
</evidence>
<proteinExistence type="predicted"/>
<dbReference type="Proteomes" id="UP000487350">
    <property type="component" value="Unassembled WGS sequence"/>
</dbReference>
<dbReference type="Gene3D" id="3.20.20.60">
    <property type="entry name" value="Phosphoenolpyruvate-binding domains"/>
    <property type="match status" value="1"/>
</dbReference>
<protein>
    <submittedName>
        <fullName evidence="1">Carboxyvinyl-carboxyphosphonate phosphorylmutase</fullName>
    </submittedName>
</protein>
<gene>
    <name evidence="1" type="ORF">GHT07_17190</name>
</gene>
<dbReference type="Pfam" id="PF13714">
    <property type="entry name" value="PEP_mutase"/>
    <property type="match status" value="1"/>
</dbReference>
<comment type="caution">
    <text evidence="1">The sequence shown here is derived from an EMBL/GenBank/DDBJ whole genome shotgun (WGS) entry which is preliminary data.</text>
</comment>
<dbReference type="GO" id="GO:0016833">
    <property type="term" value="F:oxo-acid-lyase activity"/>
    <property type="evidence" value="ECO:0007669"/>
    <property type="project" value="UniProtKB-ARBA"/>
</dbReference>
<dbReference type="InterPro" id="IPR040442">
    <property type="entry name" value="Pyrv_kinase-like_dom_sf"/>
</dbReference>
<dbReference type="InterPro" id="IPR015813">
    <property type="entry name" value="Pyrv/PenolPyrv_kinase-like_dom"/>
</dbReference>
<sequence length="292" mass="31135">MTNTPAFGFEAAALRTMMASGRTVWMAGAYDGLSARLISQAGFKAVCTTGYGISGSHLGKPDVEIYTMSENLAVVAAMVEAIRGVPLVTDCDTGYGGIVNIHRTMRQFERAGVAGMIFEDQRSPKHCPCLPGPIDLVSLEEGQAKIRAAVEARLNPDTVIVARSDATTMEECIARLKAYAEAGADVVQPISGCIKSLADIRALKEAVGKLVSLQLLNWLETDLTPADIESVATFATYPLVALMTVTKALQDNLAVLAQTHSSKALPHERVSMDDFKGLIGYEDVVALQGQCI</sequence>
<dbReference type="RefSeq" id="WP_153586324.1">
    <property type="nucleotide sequence ID" value="NZ_WJBU01000018.1"/>
</dbReference>
<evidence type="ECO:0000313" key="1">
    <source>
        <dbReference type="EMBL" id="MRD49014.1"/>
    </source>
</evidence>
<dbReference type="EMBL" id="WJBU01000018">
    <property type="protein sequence ID" value="MRD49014.1"/>
    <property type="molecule type" value="Genomic_DNA"/>
</dbReference>
<dbReference type="PANTHER" id="PTHR42905:SF5">
    <property type="entry name" value="CARBOXYVINYL-CARBOXYPHOSPHONATE PHOSPHORYLMUTASE, CHLOROPLASTIC"/>
    <property type="match status" value="1"/>
</dbReference>
<dbReference type="OrthoDB" id="9771433at2"/>
<dbReference type="SUPFAM" id="SSF51621">
    <property type="entry name" value="Phosphoenolpyruvate/pyruvate domain"/>
    <property type="match status" value="1"/>
</dbReference>
<dbReference type="PANTHER" id="PTHR42905">
    <property type="entry name" value="PHOSPHOENOLPYRUVATE CARBOXYLASE"/>
    <property type="match status" value="1"/>
</dbReference>
<organism evidence="1 2">
    <name type="scientific">Caenimonas koreensis DSM 17982</name>
    <dbReference type="NCBI Taxonomy" id="1121255"/>
    <lineage>
        <taxon>Bacteria</taxon>
        <taxon>Pseudomonadati</taxon>
        <taxon>Pseudomonadota</taxon>
        <taxon>Betaproteobacteria</taxon>
        <taxon>Burkholderiales</taxon>
        <taxon>Comamonadaceae</taxon>
        <taxon>Caenimonas</taxon>
    </lineage>
</organism>
<dbReference type="CDD" id="cd00377">
    <property type="entry name" value="ICL_PEPM"/>
    <property type="match status" value="1"/>
</dbReference>
<dbReference type="AlphaFoldDB" id="A0A844AY99"/>
<accession>A0A844AY99</accession>
<name>A0A844AY99_9BURK</name>
<dbReference type="InterPro" id="IPR039556">
    <property type="entry name" value="ICL/PEPM"/>
</dbReference>
<keyword evidence="2" id="KW-1185">Reference proteome</keyword>